<dbReference type="Pfam" id="PF02545">
    <property type="entry name" value="Maf"/>
    <property type="match status" value="1"/>
</dbReference>
<dbReference type="RefSeq" id="WP_170053216.1">
    <property type="nucleotide sequence ID" value="NZ_JABBKX010000002.1"/>
</dbReference>
<comment type="function">
    <text evidence="4">Nucleoside triphosphate pyrophosphatase. May have a dual role in cell division arrest and in preventing the incorporation of modified nucleotides into cellular nucleic acids.</text>
</comment>
<accession>A0A848E932</accession>
<gene>
    <name evidence="5" type="ORF">GWK16_06915</name>
</gene>
<dbReference type="Gene3D" id="3.90.950.10">
    <property type="match status" value="1"/>
</dbReference>
<dbReference type="PANTHER" id="PTHR43213:SF5">
    <property type="entry name" value="BIFUNCTIONAL DTTP_UTP PYROPHOSPHATASE_METHYLTRANSFERASE PROTEIN-RELATED"/>
    <property type="match status" value="1"/>
</dbReference>
<proteinExistence type="inferred from homology"/>
<dbReference type="GO" id="GO:0005737">
    <property type="term" value="C:cytoplasm"/>
    <property type="evidence" value="ECO:0007669"/>
    <property type="project" value="UniProtKB-SubCell"/>
</dbReference>
<dbReference type="GO" id="GO:0047429">
    <property type="term" value="F:nucleoside triphosphate diphosphatase activity"/>
    <property type="evidence" value="ECO:0007669"/>
    <property type="project" value="UniProtKB-EC"/>
</dbReference>
<feature type="active site" description="Proton acceptor" evidence="4">
    <location>
        <position position="80"/>
    </location>
</feature>
<keyword evidence="3 4" id="KW-0546">Nucleotide metabolism</keyword>
<dbReference type="EMBL" id="JABBKX010000002">
    <property type="protein sequence ID" value="NMJ40964.1"/>
    <property type="molecule type" value="Genomic_DNA"/>
</dbReference>
<dbReference type="InterPro" id="IPR003697">
    <property type="entry name" value="Maf-like"/>
</dbReference>
<sequence length="203" mass="21617">MMQAAAPRVVLASASTARRAVLDGAGLRFEAQPAAVDEAEIKAAAQAEGIPPADAALMLADAKAERIARRDPEALVIGCDQLLVCEGAWFDKPADLAAARVQLQALRGRTHDLVTAMVCHRHGGRIWQHVAVPRMTMRDFSGAFLDAYLDAEGEVLTRSVGAYRLEGPGAQLFARIQGDHTAILGLPLLPLLGFLRQHGVLGV</sequence>
<comment type="caution">
    <text evidence="5">The sequence shown here is derived from an EMBL/GenBank/DDBJ whole genome shotgun (WGS) entry which is preliminary data.</text>
</comment>
<comment type="caution">
    <text evidence="4">Lacks conserved residue(s) required for the propagation of feature annotation.</text>
</comment>
<evidence type="ECO:0000256" key="1">
    <source>
        <dbReference type="ARBA" id="ARBA00001968"/>
    </source>
</evidence>
<comment type="subcellular location">
    <subcellularLocation>
        <location evidence="4">Cytoplasm</location>
    </subcellularLocation>
</comment>
<comment type="catalytic activity">
    <reaction evidence="4">
        <text>a 2'-deoxyribonucleoside 5'-triphosphate + H2O = a 2'-deoxyribonucleoside 5'-phosphate + diphosphate + H(+)</text>
        <dbReference type="Rhea" id="RHEA:44644"/>
        <dbReference type="ChEBI" id="CHEBI:15377"/>
        <dbReference type="ChEBI" id="CHEBI:15378"/>
        <dbReference type="ChEBI" id="CHEBI:33019"/>
        <dbReference type="ChEBI" id="CHEBI:61560"/>
        <dbReference type="ChEBI" id="CHEBI:65317"/>
        <dbReference type="EC" id="3.6.1.9"/>
    </reaction>
</comment>
<dbReference type="InterPro" id="IPR029001">
    <property type="entry name" value="ITPase-like_fam"/>
</dbReference>
<protein>
    <recommendedName>
        <fullName evidence="4">Nucleoside triphosphate pyrophosphatase</fullName>
        <ecNumber evidence="4">3.6.1.9</ecNumber>
    </recommendedName>
    <alternativeName>
        <fullName evidence="4">Nucleotide pyrophosphatase</fullName>
        <shortName evidence="4">Nucleotide PPase</shortName>
    </alternativeName>
</protein>
<evidence type="ECO:0000256" key="4">
    <source>
        <dbReference type="HAMAP-Rule" id="MF_00528"/>
    </source>
</evidence>
<evidence type="ECO:0000256" key="2">
    <source>
        <dbReference type="ARBA" id="ARBA00022801"/>
    </source>
</evidence>
<keyword evidence="6" id="KW-1185">Reference proteome</keyword>
<dbReference type="SUPFAM" id="SSF52972">
    <property type="entry name" value="ITPase-like"/>
    <property type="match status" value="1"/>
</dbReference>
<keyword evidence="4" id="KW-0963">Cytoplasm</keyword>
<evidence type="ECO:0000313" key="6">
    <source>
        <dbReference type="Proteomes" id="UP000548582"/>
    </source>
</evidence>
<dbReference type="HAMAP" id="MF_00528">
    <property type="entry name" value="Maf"/>
    <property type="match status" value="1"/>
</dbReference>
<evidence type="ECO:0000313" key="5">
    <source>
        <dbReference type="EMBL" id="NMJ40964.1"/>
    </source>
</evidence>
<dbReference type="GO" id="GO:0009117">
    <property type="term" value="P:nucleotide metabolic process"/>
    <property type="evidence" value="ECO:0007669"/>
    <property type="project" value="UniProtKB-KW"/>
</dbReference>
<comment type="cofactor">
    <cofactor evidence="1 4">
        <name>a divalent metal cation</name>
        <dbReference type="ChEBI" id="CHEBI:60240"/>
    </cofactor>
</comment>
<dbReference type="PANTHER" id="PTHR43213">
    <property type="entry name" value="BIFUNCTIONAL DTTP/UTP PYROPHOSPHATASE/METHYLTRANSFERASE PROTEIN-RELATED"/>
    <property type="match status" value="1"/>
</dbReference>
<evidence type="ECO:0000256" key="3">
    <source>
        <dbReference type="ARBA" id="ARBA00023080"/>
    </source>
</evidence>
<keyword evidence="2 4" id="KW-0378">Hydrolase</keyword>
<dbReference type="Proteomes" id="UP000548582">
    <property type="component" value="Unassembled WGS sequence"/>
</dbReference>
<dbReference type="AlphaFoldDB" id="A0A848E932"/>
<comment type="catalytic activity">
    <reaction evidence="4">
        <text>a ribonucleoside 5'-triphosphate + H2O = a ribonucleoside 5'-phosphate + diphosphate + H(+)</text>
        <dbReference type="Rhea" id="RHEA:23996"/>
        <dbReference type="ChEBI" id="CHEBI:15377"/>
        <dbReference type="ChEBI" id="CHEBI:15378"/>
        <dbReference type="ChEBI" id="CHEBI:33019"/>
        <dbReference type="ChEBI" id="CHEBI:58043"/>
        <dbReference type="ChEBI" id="CHEBI:61557"/>
        <dbReference type="EC" id="3.6.1.9"/>
    </reaction>
</comment>
<comment type="similarity">
    <text evidence="4">Belongs to the Maf family.</text>
</comment>
<organism evidence="5 6">
    <name type="scientific">Neoroseomonas marina</name>
    <dbReference type="NCBI Taxonomy" id="1232220"/>
    <lineage>
        <taxon>Bacteria</taxon>
        <taxon>Pseudomonadati</taxon>
        <taxon>Pseudomonadota</taxon>
        <taxon>Alphaproteobacteria</taxon>
        <taxon>Acetobacterales</taxon>
        <taxon>Acetobacteraceae</taxon>
        <taxon>Neoroseomonas</taxon>
    </lineage>
</organism>
<dbReference type="PIRSF" id="PIRSF006305">
    <property type="entry name" value="Maf"/>
    <property type="match status" value="1"/>
</dbReference>
<dbReference type="EC" id="3.6.1.9" evidence="4"/>
<name>A0A848E932_9PROT</name>
<reference evidence="5 6" key="1">
    <citation type="submission" date="2020-03" db="EMBL/GenBank/DDBJ databases">
        <authorList>
            <person name="Sun Q."/>
        </authorList>
    </citation>
    <scope>NUCLEOTIDE SEQUENCE [LARGE SCALE GENOMIC DNA]</scope>
    <source>
        <strain evidence="5 6">JC162</strain>
    </source>
</reference>